<reference evidence="2 3" key="1">
    <citation type="submission" date="2024-06" db="EMBL/GenBank/DDBJ databases">
        <authorList>
            <person name="Steensen K."/>
            <person name="Seneca J."/>
            <person name="Bartlau N."/>
            <person name="Yu A.X."/>
            <person name="Polz M.F."/>
        </authorList>
    </citation>
    <scope>NUCLEOTIDE SEQUENCE [LARGE SCALE GENOMIC DNA]</scope>
    <source>
        <strain evidence="2 3">1F260</strain>
    </source>
</reference>
<dbReference type="RefSeq" id="WP_371734972.1">
    <property type="nucleotide sequence ID" value="NZ_JBGONM010000044.1"/>
</dbReference>
<keyword evidence="1" id="KW-0472">Membrane</keyword>
<keyword evidence="1" id="KW-1133">Transmembrane helix</keyword>
<dbReference type="Proteomes" id="UP001569154">
    <property type="component" value="Unassembled WGS sequence"/>
</dbReference>
<protein>
    <submittedName>
        <fullName evidence="2">Uncharacterized protein</fullName>
    </submittedName>
</protein>
<keyword evidence="3" id="KW-1185">Reference proteome</keyword>
<evidence type="ECO:0000313" key="2">
    <source>
        <dbReference type="EMBL" id="MEZ8082839.1"/>
    </source>
</evidence>
<feature type="transmembrane region" description="Helical" evidence="1">
    <location>
        <begin position="21"/>
        <end position="42"/>
    </location>
</feature>
<proteinExistence type="predicted"/>
<evidence type="ECO:0000256" key="1">
    <source>
        <dbReference type="SAM" id="Phobius"/>
    </source>
</evidence>
<dbReference type="EMBL" id="JBGONM010000044">
    <property type="protein sequence ID" value="MEZ8082839.1"/>
    <property type="molecule type" value="Genomic_DNA"/>
</dbReference>
<accession>A0ABV4L7N8</accession>
<organism evidence="2 3">
    <name type="scientific">Enterovibrio norvegicus</name>
    <dbReference type="NCBI Taxonomy" id="188144"/>
    <lineage>
        <taxon>Bacteria</taxon>
        <taxon>Pseudomonadati</taxon>
        <taxon>Pseudomonadota</taxon>
        <taxon>Gammaproteobacteria</taxon>
        <taxon>Vibrionales</taxon>
        <taxon>Vibrionaceae</taxon>
        <taxon>Enterovibrio</taxon>
    </lineage>
</organism>
<gene>
    <name evidence="2" type="ORF">ACED35_17110</name>
</gene>
<keyword evidence="1" id="KW-0812">Transmembrane</keyword>
<sequence>MTEFEKEMLEQSKKQTEYLLSIKYSCLILVPVLSAILGVSFVL</sequence>
<evidence type="ECO:0000313" key="3">
    <source>
        <dbReference type="Proteomes" id="UP001569154"/>
    </source>
</evidence>
<comment type="caution">
    <text evidence="2">The sequence shown here is derived from an EMBL/GenBank/DDBJ whole genome shotgun (WGS) entry which is preliminary data.</text>
</comment>
<name>A0ABV4L7N8_9GAMM</name>